<evidence type="ECO:0000256" key="11">
    <source>
        <dbReference type="SAM" id="Phobius"/>
    </source>
</evidence>
<evidence type="ECO:0000256" key="4">
    <source>
        <dbReference type="ARBA" id="ARBA00022475"/>
    </source>
</evidence>
<dbReference type="InterPro" id="IPR040690">
    <property type="entry name" value="FtsX_ECD"/>
</dbReference>
<dbReference type="EMBL" id="MHLA01000007">
    <property type="protein sequence ID" value="OGZ00103.1"/>
    <property type="molecule type" value="Genomic_DNA"/>
</dbReference>
<dbReference type="Pfam" id="PF02687">
    <property type="entry name" value="FtsX"/>
    <property type="match status" value="1"/>
</dbReference>
<reference evidence="14 15" key="1">
    <citation type="journal article" date="2016" name="Nat. Commun.">
        <title>Thousands of microbial genomes shed light on interconnected biogeochemical processes in an aquifer system.</title>
        <authorList>
            <person name="Anantharaman K."/>
            <person name="Brown C.T."/>
            <person name="Hug L.A."/>
            <person name="Sharon I."/>
            <person name="Castelle C.J."/>
            <person name="Probst A.J."/>
            <person name="Thomas B.C."/>
            <person name="Singh A."/>
            <person name="Wilkins M.J."/>
            <person name="Karaoz U."/>
            <person name="Brodie E.L."/>
            <person name="Williams K.H."/>
            <person name="Hubbard S.S."/>
            <person name="Banfield J.F."/>
        </authorList>
    </citation>
    <scope>NUCLEOTIDE SEQUENCE [LARGE SCALE GENOMIC DNA]</scope>
</reference>
<evidence type="ECO:0000256" key="7">
    <source>
        <dbReference type="ARBA" id="ARBA00022989"/>
    </source>
</evidence>
<evidence type="ECO:0000256" key="8">
    <source>
        <dbReference type="ARBA" id="ARBA00023136"/>
    </source>
</evidence>
<protein>
    <recommendedName>
        <fullName evidence="3 10">Cell division protein FtsX</fullName>
    </recommendedName>
</protein>
<evidence type="ECO:0000256" key="5">
    <source>
        <dbReference type="ARBA" id="ARBA00022618"/>
    </source>
</evidence>
<sequence>MLTVISRIIHYGFKNFWRNGWLSTVTVAIMVLALLVFGGLIMFRTVAHEAAMSIQDKIDISVYFKTNTGEDQILEIKQSLETLSEVKEVEYISRDTALAAFKEAHANDPVISQGINELGSNPLEASLNIKANQPDQYAAINDYLHAPNILSLIDGEPSYHKNQVVIDRLTSIVNNITRGGLALTIFLAIIAGLVVFNTIRLAIYSNREEIGVMRVVGASNSFVRGPSMIEGMLSGFLAAVFSLALMAPVVYFASPHLESFIPGLNLFAYFYTNLAWLFLYQLAFGVGIGVVSSFIAVRRYLKN</sequence>
<evidence type="ECO:0000313" key="14">
    <source>
        <dbReference type="EMBL" id="OGZ00103.1"/>
    </source>
</evidence>
<evidence type="ECO:0000256" key="6">
    <source>
        <dbReference type="ARBA" id="ARBA00022692"/>
    </source>
</evidence>
<dbReference type="STRING" id="1798650.A2945_00190"/>
<dbReference type="PANTHER" id="PTHR47755">
    <property type="entry name" value="CELL DIVISION PROTEIN FTSX"/>
    <property type="match status" value="1"/>
</dbReference>
<keyword evidence="9 10" id="KW-0131">Cell cycle</keyword>
<evidence type="ECO:0000259" key="13">
    <source>
        <dbReference type="Pfam" id="PF18075"/>
    </source>
</evidence>
<evidence type="ECO:0000256" key="1">
    <source>
        <dbReference type="ARBA" id="ARBA00004651"/>
    </source>
</evidence>
<feature type="transmembrane region" description="Helical" evidence="11">
    <location>
        <begin position="21"/>
        <end position="43"/>
    </location>
</feature>
<feature type="transmembrane region" description="Helical" evidence="11">
    <location>
        <begin position="233"/>
        <end position="254"/>
    </location>
</feature>
<evidence type="ECO:0000259" key="12">
    <source>
        <dbReference type="Pfam" id="PF02687"/>
    </source>
</evidence>
<dbReference type="Pfam" id="PF18075">
    <property type="entry name" value="FtsX_ECD"/>
    <property type="match status" value="1"/>
</dbReference>
<organism evidence="14 15">
    <name type="scientific">Candidatus Liptonbacteria bacterium RIFCSPLOWO2_01_FULL_52_25</name>
    <dbReference type="NCBI Taxonomy" id="1798650"/>
    <lineage>
        <taxon>Bacteria</taxon>
        <taxon>Candidatus Liptoniibacteriota</taxon>
    </lineage>
</organism>
<feature type="domain" description="FtsX extracellular" evidence="13">
    <location>
        <begin position="59"/>
        <end position="144"/>
    </location>
</feature>
<keyword evidence="6 11" id="KW-0812">Transmembrane</keyword>
<feature type="domain" description="ABC3 transporter permease C-terminal" evidence="12">
    <location>
        <begin position="183"/>
        <end position="302"/>
    </location>
</feature>
<feature type="transmembrane region" description="Helical" evidence="11">
    <location>
        <begin position="274"/>
        <end position="297"/>
    </location>
</feature>
<keyword evidence="8 10" id="KW-0472">Membrane</keyword>
<dbReference type="PANTHER" id="PTHR47755:SF1">
    <property type="entry name" value="CELL DIVISION PROTEIN FTSX"/>
    <property type="match status" value="1"/>
</dbReference>
<evidence type="ECO:0000256" key="10">
    <source>
        <dbReference type="PIRNR" id="PIRNR003097"/>
    </source>
</evidence>
<dbReference type="PIRSF" id="PIRSF003097">
    <property type="entry name" value="FtsX"/>
    <property type="match status" value="1"/>
</dbReference>
<evidence type="ECO:0000256" key="9">
    <source>
        <dbReference type="ARBA" id="ARBA00023306"/>
    </source>
</evidence>
<evidence type="ECO:0000256" key="2">
    <source>
        <dbReference type="ARBA" id="ARBA00007379"/>
    </source>
</evidence>
<evidence type="ECO:0000256" key="3">
    <source>
        <dbReference type="ARBA" id="ARBA00021907"/>
    </source>
</evidence>
<proteinExistence type="inferred from homology"/>
<comment type="subcellular location">
    <subcellularLocation>
        <location evidence="1">Cell membrane</location>
        <topology evidence="1">Multi-pass membrane protein</topology>
    </subcellularLocation>
</comment>
<name>A0A1G2CFC9_9BACT</name>
<dbReference type="GO" id="GO:0051301">
    <property type="term" value="P:cell division"/>
    <property type="evidence" value="ECO:0007669"/>
    <property type="project" value="UniProtKB-KW"/>
</dbReference>
<comment type="caution">
    <text evidence="14">The sequence shown here is derived from an EMBL/GenBank/DDBJ whole genome shotgun (WGS) entry which is preliminary data.</text>
</comment>
<accession>A0A1G2CFC9</accession>
<keyword evidence="5 10" id="KW-0132">Cell division</keyword>
<gene>
    <name evidence="14" type="ORF">A2945_00190</name>
</gene>
<evidence type="ECO:0000313" key="15">
    <source>
        <dbReference type="Proteomes" id="UP000178880"/>
    </source>
</evidence>
<keyword evidence="4 10" id="KW-1003">Cell membrane</keyword>
<dbReference type="Proteomes" id="UP000178880">
    <property type="component" value="Unassembled WGS sequence"/>
</dbReference>
<dbReference type="InterPro" id="IPR004513">
    <property type="entry name" value="FtsX"/>
</dbReference>
<dbReference type="InterPro" id="IPR003838">
    <property type="entry name" value="ABC3_permease_C"/>
</dbReference>
<feature type="transmembrane region" description="Helical" evidence="11">
    <location>
        <begin position="181"/>
        <end position="203"/>
    </location>
</feature>
<dbReference type="GO" id="GO:0005886">
    <property type="term" value="C:plasma membrane"/>
    <property type="evidence" value="ECO:0007669"/>
    <property type="project" value="UniProtKB-SubCell"/>
</dbReference>
<keyword evidence="7 11" id="KW-1133">Transmembrane helix</keyword>
<dbReference type="AlphaFoldDB" id="A0A1G2CFC9"/>
<comment type="similarity">
    <text evidence="2 10">Belongs to the ABC-4 integral membrane protein family. FtsX subfamily.</text>
</comment>
<dbReference type="Gene3D" id="3.30.70.3040">
    <property type="match status" value="1"/>
</dbReference>